<dbReference type="InterPro" id="IPR011029">
    <property type="entry name" value="DEATH-like_dom_sf"/>
</dbReference>
<dbReference type="CDD" id="cd01670">
    <property type="entry name" value="Death"/>
    <property type="match status" value="1"/>
</dbReference>
<accession>A0A1E1WLR0</accession>
<dbReference type="PROSITE" id="PS50017">
    <property type="entry name" value="DEATH_DOMAIN"/>
    <property type="match status" value="1"/>
</dbReference>
<sequence length="373" mass="43111">MEVLKDFENADTISIDTLALEEMLQEERAKEISQLNLLSKKVCYLHTSLLYYRNPKSKMGSACYEAWRTLVKWAGGSPNTWKDLGYALGIVQADLDYITNAVKEDPADVVLKVFMQNEKATLDKILDAFVKMKRYDILKALEDPLSDLAQFFHKDDSGYHSNNTKEIISYTKDLPDDLPPALNKKYVLRSKDPNRPKQPVMKPQPKKDDESEKSDGPTLFLSYAEDGIATAYNIKYYISNWTDILGVKVITLNDRREEVFQNPEKFIREYFEKADFVVPIVTAGYIQEIRSHNPTMPSTSDNLDCKYVNFIYNLIINHYIHASGCMNMKVRSVLPQDSVNVLRDITMYPDLMPWTFENDFDEQFKAFLNKDYS</sequence>
<dbReference type="InterPro" id="IPR000488">
    <property type="entry name" value="Death_dom"/>
</dbReference>
<evidence type="ECO:0000313" key="3">
    <source>
        <dbReference type="EMBL" id="JAT87791.1"/>
    </source>
</evidence>
<gene>
    <name evidence="3" type="ORF">g.8882</name>
</gene>
<protein>
    <recommendedName>
        <fullName evidence="2">Death domain-containing protein</fullName>
    </recommendedName>
</protein>
<dbReference type="SUPFAM" id="SSF47986">
    <property type="entry name" value="DEATH domain"/>
    <property type="match status" value="1"/>
</dbReference>
<proteinExistence type="predicted"/>
<organism evidence="3">
    <name type="scientific">Pectinophora gossypiella</name>
    <name type="common">Cotton pink bollworm</name>
    <name type="synonym">Depressaria gossypiella</name>
    <dbReference type="NCBI Taxonomy" id="13191"/>
    <lineage>
        <taxon>Eukaryota</taxon>
        <taxon>Metazoa</taxon>
        <taxon>Ecdysozoa</taxon>
        <taxon>Arthropoda</taxon>
        <taxon>Hexapoda</taxon>
        <taxon>Insecta</taxon>
        <taxon>Pterygota</taxon>
        <taxon>Neoptera</taxon>
        <taxon>Endopterygota</taxon>
        <taxon>Lepidoptera</taxon>
        <taxon>Glossata</taxon>
        <taxon>Ditrysia</taxon>
        <taxon>Gelechioidea</taxon>
        <taxon>Gelechiidae</taxon>
        <taxon>Apatetrinae</taxon>
        <taxon>Pectinophora</taxon>
    </lineage>
</organism>
<name>A0A1E1WLR0_PECGO</name>
<dbReference type="GO" id="GO:0007165">
    <property type="term" value="P:signal transduction"/>
    <property type="evidence" value="ECO:0007669"/>
    <property type="project" value="InterPro"/>
</dbReference>
<dbReference type="OrthoDB" id="6593154at2759"/>
<reference evidence="3" key="1">
    <citation type="submission" date="2015-09" db="EMBL/GenBank/DDBJ databases">
        <title>De novo assembly of Pectinophora gossypiella (Pink Bollworm) gut transcriptome.</title>
        <authorList>
            <person name="Tassone E.E."/>
        </authorList>
    </citation>
    <scope>NUCLEOTIDE SEQUENCE</scope>
</reference>
<dbReference type="Pfam" id="PF00531">
    <property type="entry name" value="Death"/>
    <property type="match status" value="1"/>
</dbReference>
<dbReference type="AlphaFoldDB" id="A0A1E1WLR0"/>
<evidence type="ECO:0000256" key="1">
    <source>
        <dbReference type="SAM" id="MobiDB-lite"/>
    </source>
</evidence>
<evidence type="ECO:0000259" key="2">
    <source>
        <dbReference type="PROSITE" id="PS50017"/>
    </source>
</evidence>
<feature type="domain" description="Death" evidence="2">
    <location>
        <begin position="81"/>
        <end position="145"/>
    </location>
</feature>
<feature type="compositionally biased region" description="Basic and acidic residues" evidence="1">
    <location>
        <begin position="205"/>
        <end position="215"/>
    </location>
</feature>
<dbReference type="Gene3D" id="1.10.533.10">
    <property type="entry name" value="Death Domain, Fas"/>
    <property type="match status" value="1"/>
</dbReference>
<dbReference type="EMBL" id="GDQN01003263">
    <property type="protein sequence ID" value="JAT87791.1"/>
    <property type="molecule type" value="Transcribed_RNA"/>
</dbReference>
<feature type="region of interest" description="Disordered" evidence="1">
    <location>
        <begin position="187"/>
        <end position="215"/>
    </location>
</feature>